<feature type="compositionally biased region" description="Low complexity" evidence="1">
    <location>
        <begin position="1039"/>
        <end position="1050"/>
    </location>
</feature>
<feature type="region of interest" description="Disordered" evidence="1">
    <location>
        <begin position="905"/>
        <end position="939"/>
    </location>
</feature>
<feature type="compositionally biased region" description="Low complexity" evidence="1">
    <location>
        <begin position="837"/>
        <end position="851"/>
    </location>
</feature>
<keyword evidence="4" id="KW-1185">Reference proteome</keyword>
<feature type="region of interest" description="Disordered" evidence="1">
    <location>
        <begin position="510"/>
        <end position="694"/>
    </location>
</feature>
<protein>
    <submittedName>
        <fullName evidence="3">Dual specificity phosphatase domain protein</fullName>
    </submittedName>
</protein>
<dbReference type="InterPro" id="IPR020422">
    <property type="entry name" value="TYR_PHOSPHATASE_DUAL_dom"/>
</dbReference>
<gene>
    <name evidence="3" type="ORF">PAPYR_13253</name>
</gene>
<accession>A0ABQ8U6Z1</accession>
<evidence type="ECO:0000256" key="1">
    <source>
        <dbReference type="SAM" id="MobiDB-lite"/>
    </source>
</evidence>
<feature type="compositionally biased region" description="Polar residues" evidence="1">
    <location>
        <begin position="561"/>
        <end position="572"/>
    </location>
</feature>
<feature type="compositionally biased region" description="Low complexity" evidence="1">
    <location>
        <begin position="300"/>
        <end position="314"/>
    </location>
</feature>
<feature type="region of interest" description="Disordered" evidence="1">
    <location>
        <begin position="300"/>
        <end position="349"/>
    </location>
</feature>
<dbReference type="Proteomes" id="UP001141327">
    <property type="component" value="Unassembled WGS sequence"/>
</dbReference>
<dbReference type="SMART" id="SM00195">
    <property type="entry name" value="DSPc"/>
    <property type="match status" value="1"/>
</dbReference>
<proteinExistence type="predicted"/>
<dbReference type="CDD" id="cd14498">
    <property type="entry name" value="DSP"/>
    <property type="match status" value="1"/>
</dbReference>
<feature type="compositionally biased region" description="Basic residues" evidence="1">
    <location>
        <begin position="818"/>
        <end position="831"/>
    </location>
</feature>
<feature type="region of interest" description="Disordered" evidence="1">
    <location>
        <begin position="367"/>
        <end position="394"/>
    </location>
</feature>
<dbReference type="InterPro" id="IPR000340">
    <property type="entry name" value="Dual-sp_phosphatase_cat-dom"/>
</dbReference>
<sequence>MPSILDSPAPEIPILPISKVRDGLFIGDRFSVADKLFLANNKITHIINCAGRNGRPAWVNVPNRWAKMGIKYLTFSLQDEDNSIFLDPDDVNVTAVHNFTEDAAARMEGVIIHSYYGRSRALLVAAAHFMRKYGWAAELAIDVVHATRRLKMRDSFQAQLREYQARTSLTDLLPAPPIVSTQRRAPVNPGQAALEEATLLHNTHLNRFLEAPPAPVHPATPSRVYLSAAPVYRRHLGLGPTPVPAWHTATPHKCPAHVHNHRRSATIIVAAAQQQQQQTSSAPAAASALSRPLPIPAALAPSSVGSAPSWALAPRPSPPPASSSPGVRGAEAGAGEDEQPWLGDDGAPVEDDELAAAQSPPLTAAQMRARLAPASPTSLSHSAACGPHGGPSPGAGLRFARFGLGAVTEEPRGDRRHTPAAATRHHHLRAPPLASPSPAPSPPNATATATATASSAASIANQTAPTTAGSALRDALAALDAVGMGIGDATGGSPDGGITLADLPQRHQPPFAAAASSGRPLRLTPHGCGGAARPWQVSSREEDEASGSEEGSEEDDRPKCTSVSTAASSQLLHRNGAGGAASTSHGGTGNAPPGGSTSSLWAAFGKRGSLPDPPLPSPAPDPGGTDPAHAPITSGSTAAPLTPAADHSPGHCPAGPSSSPSRVSPATPLSRATYPHPQAPKAGSRPIRPRLGPGNAATIEHPVWLVGCRIHGSLGGSRCPPPHPPRLPRAFPIPALTSLPPGASTPAAGCLAAEPVAVSVAVSSASNPVPTPPAGGAPWPPGPPPEVPEASGGPESGPAGQGEEEGPVAAGGSPSKGRGTKKHARRPKHSSRSPQRSVTLASSSSGGLVASAQPCPGIGPGGQWAKCPESAALRAAGPRLLAQQPPAGWVLLAARHPVPRGVSAPLGHYSRGVPQGPARAAPSDAATEQPTAPGSSPARVLQAAGGATGVVGRRKWGGWVAGAAPQYTFSAWATFSPKVRQAMIRTPPSPPISAAAPGLFHGRSPLSLVSNGPPSPQLDEWTVGGARLRAPLTAGGQAASAHAAHAAHTAWRPPTRGQANNSLRASASRVAGGGGGNLTATTPTRGIVEQATLAGGGALGALAASMFGHRRDSPLLRSSISFAQSPASPLGVSPGGQLGWSMGATTRLGSPATPRTGTPRTGARLR</sequence>
<dbReference type="PANTHER" id="PTHR46653">
    <property type="entry name" value="SPECIFICITY PROTEIN PHOSPHATASE, PUTATIVE-RELATED"/>
    <property type="match status" value="1"/>
</dbReference>
<evidence type="ECO:0000313" key="3">
    <source>
        <dbReference type="EMBL" id="KAJ4452550.1"/>
    </source>
</evidence>
<evidence type="ECO:0000259" key="2">
    <source>
        <dbReference type="PROSITE" id="PS50054"/>
    </source>
</evidence>
<comment type="caution">
    <text evidence="3">The sequence shown here is derived from an EMBL/GenBank/DDBJ whole genome shotgun (WGS) entry which is preliminary data.</text>
</comment>
<feature type="compositionally biased region" description="Acidic residues" evidence="1">
    <location>
        <begin position="541"/>
        <end position="555"/>
    </location>
</feature>
<feature type="domain" description="Tyrosine-protein phosphatase" evidence="2">
    <location>
        <begin position="16"/>
        <end position="169"/>
    </location>
</feature>
<feature type="region of interest" description="Disordered" evidence="1">
    <location>
        <begin position="764"/>
        <end position="854"/>
    </location>
</feature>
<feature type="compositionally biased region" description="Low complexity" evidence="1">
    <location>
        <begin position="1151"/>
        <end position="1166"/>
    </location>
</feature>
<feature type="region of interest" description="Disordered" evidence="1">
    <location>
        <begin position="406"/>
        <end position="458"/>
    </location>
</feature>
<reference evidence="3" key="1">
    <citation type="journal article" date="2022" name="bioRxiv">
        <title>Genomics of Preaxostyla Flagellates Illuminates Evolutionary Transitions and the Path Towards Mitochondrial Loss.</title>
        <authorList>
            <person name="Novak L.V.F."/>
            <person name="Treitli S.C."/>
            <person name="Pyrih J."/>
            <person name="Halakuc P."/>
            <person name="Pipaliya S.V."/>
            <person name="Vacek V."/>
            <person name="Brzon O."/>
            <person name="Soukal P."/>
            <person name="Eme L."/>
            <person name="Dacks J.B."/>
            <person name="Karnkowska A."/>
            <person name="Elias M."/>
            <person name="Hampl V."/>
        </authorList>
    </citation>
    <scope>NUCLEOTIDE SEQUENCE</scope>
    <source>
        <strain evidence="3">RCP-MX</strain>
    </source>
</reference>
<dbReference type="SUPFAM" id="SSF52799">
    <property type="entry name" value="(Phosphotyrosine protein) phosphatases II"/>
    <property type="match status" value="1"/>
</dbReference>
<evidence type="ECO:0000313" key="4">
    <source>
        <dbReference type="Proteomes" id="UP001141327"/>
    </source>
</evidence>
<feature type="compositionally biased region" description="Low complexity" evidence="1">
    <location>
        <begin position="444"/>
        <end position="458"/>
    </location>
</feature>
<feature type="compositionally biased region" description="Pro residues" evidence="1">
    <location>
        <begin position="769"/>
        <end position="787"/>
    </location>
</feature>
<feature type="compositionally biased region" description="Pro residues" evidence="1">
    <location>
        <begin position="611"/>
        <end position="621"/>
    </location>
</feature>
<dbReference type="EMBL" id="JAPMOS010000459">
    <property type="protein sequence ID" value="KAJ4452550.1"/>
    <property type="molecule type" value="Genomic_DNA"/>
</dbReference>
<dbReference type="Gene3D" id="3.90.190.10">
    <property type="entry name" value="Protein tyrosine phosphatase superfamily"/>
    <property type="match status" value="1"/>
</dbReference>
<name>A0ABQ8U6Z1_9EUKA</name>
<feature type="compositionally biased region" description="Low complexity" evidence="1">
    <location>
        <begin position="788"/>
        <end position="798"/>
    </location>
</feature>
<dbReference type="Pfam" id="PF00782">
    <property type="entry name" value="DSPc"/>
    <property type="match status" value="1"/>
</dbReference>
<feature type="region of interest" description="Disordered" evidence="1">
    <location>
        <begin position="1143"/>
        <end position="1166"/>
    </location>
</feature>
<feature type="region of interest" description="Disordered" evidence="1">
    <location>
        <begin position="1039"/>
        <end position="1062"/>
    </location>
</feature>
<dbReference type="PROSITE" id="PS50054">
    <property type="entry name" value="TYR_PHOSPHATASE_DUAL"/>
    <property type="match status" value="1"/>
</dbReference>
<dbReference type="PANTHER" id="PTHR46653:SF1">
    <property type="entry name" value="SPECIFICITY PROTEIN PHOSPHATASE, PUTATIVE-RELATED"/>
    <property type="match status" value="1"/>
</dbReference>
<organism evidence="3 4">
    <name type="scientific">Paratrimastix pyriformis</name>
    <dbReference type="NCBI Taxonomy" id="342808"/>
    <lineage>
        <taxon>Eukaryota</taxon>
        <taxon>Metamonada</taxon>
        <taxon>Preaxostyla</taxon>
        <taxon>Paratrimastigidae</taxon>
        <taxon>Paratrimastix</taxon>
    </lineage>
</organism>
<feature type="compositionally biased region" description="Pro residues" evidence="1">
    <location>
        <begin position="433"/>
        <end position="443"/>
    </location>
</feature>
<dbReference type="InterPro" id="IPR029021">
    <property type="entry name" value="Prot-tyrosine_phosphatase-like"/>
</dbReference>